<evidence type="ECO:0000256" key="2">
    <source>
        <dbReference type="SAM" id="Phobius"/>
    </source>
</evidence>
<feature type="transmembrane region" description="Helical" evidence="2">
    <location>
        <begin position="90"/>
        <end position="116"/>
    </location>
</feature>
<feature type="transmembrane region" description="Helical" evidence="2">
    <location>
        <begin position="171"/>
        <end position="195"/>
    </location>
</feature>
<protein>
    <recommendedName>
        <fullName evidence="3">CAAX prenyl protease 2/Lysostaphin resistance protein A-like domain-containing protein</fullName>
    </recommendedName>
</protein>
<feature type="region of interest" description="Disordered" evidence="1">
    <location>
        <begin position="1"/>
        <end position="85"/>
    </location>
</feature>
<keyword evidence="2" id="KW-0812">Transmembrane</keyword>
<dbReference type="AlphaFoldDB" id="A0A7W5TRE9"/>
<feature type="domain" description="CAAX prenyl protease 2/Lysostaphin resistance protein A-like" evidence="3">
    <location>
        <begin position="217"/>
        <end position="316"/>
    </location>
</feature>
<dbReference type="GO" id="GO:0080120">
    <property type="term" value="P:CAAX-box protein maturation"/>
    <property type="evidence" value="ECO:0007669"/>
    <property type="project" value="UniProtKB-ARBA"/>
</dbReference>
<sequence>MTSPQQPPEQPPEQQPPPIPNPYGPDPQQGQPPEQQGPYQQSPPAGGYPQAPVQQAQGQQAPWQQPPQFAGGWGPAPQRKRQRDSEPGRFTWWDLGASLFYVLGFLSGLVGLVGLLPPLAELLNSDDAATAQFGTFLINAIGYGVLALIAVLLCGRALWRSIKAFSYLWWLKLLLIPVGWFVMMVLNVVFVLFGLGSQPQTSANQEAITAMLDAVPFLGAVVVLAVLGPLVEEFFFRHLLVGKLSRHINVWICGAISVVTFPLLHFIPALLGASDDLTLVSVVPYVTMGILITVGYIVAGRNLFYAWLIHAFNNFVSLLVAFFVQPWAEGVLEDYENLDSGLATLTVLASIIG</sequence>
<dbReference type="PANTHER" id="PTHR36435">
    <property type="entry name" value="SLR1288 PROTEIN"/>
    <property type="match status" value="1"/>
</dbReference>
<feature type="transmembrane region" description="Helical" evidence="2">
    <location>
        <begin position="248"/>
        <end position="271"/>
    </location>
</feature>
<keyword evidence="2" id="KW-0472">Membrane</keyword>
<accession>A0A7W5TRE9</accession>
<dbReference type="InterPro" id="IPR003675">
    <property type="entry name" value="Rce1/LyrA-like_dom"/>
</dbReference>
<dbReference type="InterPro" id="IPR052710">
    <property type="entry name" value="CAAX_protease"/>
</dbReference>
<reference evidence="4 5" key="1">
    <citation type="submission" date="2020-08" db="EMBL/GenBank/DDBJ databases">
        <title>Sequencing the genomes of 1000 actinobacteria strains.</title>
        <authorList>
            <person name="Klenk H.-P."/>
        </authorList>
    </citation>
    <scope>NUCLEOTIDE SEQUENCE [LARGE SCALE GENOMIC DNA]</scope>
    <source>
        <strain evidence="4 5">DSM 28238</strain>
    </source>
</reference>
<feature type="transmembrane region" description="Helical" evidence="2">
    <location>
        <begin position="215"/>
        <end position="236"/>
    </location>
</feature>
<gene>
    <name evidence="4" type="ORF">FHX47_002130</name>
</gene>
<evidence type="ECO:0000259" key="3">
    <source>
        <dbReference type="Pfam" id="PF02517"/>
    </source>
</evidence>
<dbReference type="PANTHER" id="PTHR36435:SF1">
    <property type="entry name" value="CAAX AMINO TERMINAL PROTEASE FAMILY PROTEIN"/>
    <property type="match status" value="1"/>
</dbReference>
<evidence type="ECO:0000313" key="5">
    <source>
        <dbReference type="Proteomes" id="UP000547528"/>
    </source>
</evidence>
<feature type="transmembrane region" description="Helical" evidence="2">
    <location>
        <begin position="136"/>
        <end position="159"/>
    </location>
</feature>
<comment type="caution">
    <text evidence="4">The sequence shown here is derived from an EMBL/GenBank/DDBJ whole genome shotgun (WGS) entry which is preliminary data.</text>
</comment>
<dbReference type="EMBL" id="JACIBT010000024">
    <property type="protein sequence ID" value="MBB3668490.1"/>
    <property type="molecule type" value="Genomic_DNA"/>
</dbReference>
<feature type="transmembrane region" description="Helical" evidence="2">
    <location>
        <begin position="277"/>
        <end position="298"/>
    </location>
</feature>
<dbReference type="Proteomes" id="UP000547528">
    <property type="component" value="Unassembled WGS sequence"/>
</dbReference>
<evidence type="ECO:0000313" key="4">
    <source>
        <dbReference type="EMBL" id="MBB3668490.1"/>
    </source>
</evidence>
<dbReference type="Pfam" id="PF02517">
    <property type="entry name" value="Rce1-like"/>
    <property type="match status" value="1"/>
</dbReference>
<feature type="transmembrane region" description="Helical" evidence="2">
    <location>
        <begin position="305"/>
        <end position="328"/>
    </location>
</feature>
<proteinExistence type="predicted"/>
<evidence type="ECO:0000256" key="1">
    <source>
        <dbReference type="SAM" id="MobiDB-lite"/>
    </source>
</evidence>
<feature type="compositionally biased region" description="Low complexity" evidence="1">
    <location>
        <begin position="26"/>
        <end position="70"/>
    </location>
</feature>
<keyword evidence="5" id="KW-1185">Reference proteome</keyword>
<dbReference type="RefSeq" id="WP_183358873.1">
    <property type="nucleotide sequence ID" value="NZ_BAABKR010000001.1"/>
</dbReference>
<keyword evidence="2" id="KW-1133">Transmembrane helix</keyword>
<dbReference type="GO" id="GO:0004175">
    <property type="term" value="F:endopeptidase activity"/>
    <property type="evidence" value="ECO:0007669"/>
    <property type="project" value="UniProtKB-ARBA"/>
</dbReference>
<organism evidence="4 5">
    <name type="scientific">Garicola koreensis</name>
    <dbReference type="NCBI Taxonomy" id="1262554"/>
    <lineage>
        <taxon>Bacteria</taxon>
        <taxon>Bacillati</taxon>
        <taxon>Actinomycetota</taxon>
        <taxon>Actinomycetes</taxon>
        <taxon>Micrococcales</taxon>
        <taxon>Micrococcaceae</taxon>
        <taxon>Garicola</taxon>
    </lineage>
</organism>
<feature type="compositionally biased region" description="Pro residues" evidence="1">
    <location>
        <begin position="1"/>
        <end position="25"/>
    </location>
</feature>
<name>A0A7W5TRE9_9MICC</name>